<sequence length="89" mass="10067">MCVFVGECGSLFQCQVVSERGLTTTQIPVIQDERHLSSATISSYISSFSTQSNSLVIFFYNNDNDDDDDDKQTKENKNVTKQSKEERSM</sequence>
<reference evidence="2 3" key="1">
    <citation type="submission" date="2022-05" db="EMBL/GenBank/DDBJ databases">
        <authorList>
            <consortium name="Genoscope - CEA"/>
            <person name="William W."/>
        </authorList>
    </citation>
    <scope>NUCLEOTIDE SEQUENCE [LARGE SCALE GENOMIC DNA]</scope>
</reference>
<comment type="caution">
    <text evidence="2">The sequence shown here is derived from an EMBL/GenBank/DDBJ whole genome shotgun (WGS) entry which is preliminary data.</text>
</comment>
<feature type="region of interest" description="Disordered" evidence="1">
    <location>
        <begin position="64"/>
        <end position="89"/>
    </location>
</feature>
<name>A0ABN8M526_9CNID</name>
<gene>
    <name evidence="2" type="ORF">PEVE_00023833</name>
</gene>
<evidence type="ECO:0000256" key="1">
    <source>
        <dbReference type="SAM" id="MobiDB-lite"/>
    </source>
</evidence>
<evidence type="ECO:0000313" key="3">
    <source>
        <dbReference type="Proteomes" id="UP001159427"/>
    </source>
</evidence>
<evidence type="ECO:0000313" key="2">
    <source>
        <dbReference type="EMBL" id="CAH3024734.1"/>
    </source>
</evidence>
<accession>A0ABN8M526</accession>
<proteinExistence type="predicted"/>
<organism evidence="2 3">
    <name type="scientific">Porites evermanni</name>
    <dbReference type="NCBI Taxonomy" id="104178"/>
    <lineage>
        <taxon>Eukaryota</taxon>
        <taxon>Metazoa</taxon>
        <taxon>Cnidaria</taxon>
        <taxon>Anthozoa</taxon>
        <taxon>Hexacorallia</taxon>
        <taxon>Scleractinia</taxon>
        <taxon>Fungiina</taxon>
        <taxon>Poritidae</taxon>
        <taxon>Porites</taxon>
    </lineage>
</organism>
<dbReference type="Proteomes" id="UP001159427">
    <property type="component" value="Unassembled WGS sequence"/>
</dbReference>
<protein>
    <submittedName>
        <fullName evidence="2">Uncharacterized protein</fullName>
    </submittedName>
</protein>
<feature type="compositionally biased region" description="Basic and acidic residues" evidence="1">
    <location>
        <begin position="71"/>
        <end position="89"/>
    </location>
</feature>
<keyword evidence="3" id="KW-1185">Reference proteome</keyword>
<dbReference type="EMBL" id="CALNXI010000317">
    <property type="protein sequence ID" value="CAH3024734.1"/>
    <property type="molecule type" value="Genomic_DNA"/>
</dbReference>